<reference evidence="1" key="1">
    <citation type="journal article" date="2021" name="New Phytol.">
        <title>Evolutionary innovations through gain and loss of genes in the ectomycorrhizal Boletales.</title>
        <authorList>
            <person name="Wu G."/>
            <person name="Miyauchi S."/>
            <person name="Morin E."/>
            <person name="Kuo A."/>
            <person name="Drula E."/>
            <person name="Varga T."/>
            <person name="Kohler A."/>
            <person name="Feng B."/>
            <person name="Cao Y."/>
            <person name="Lipzen A."/>
            <person name="Daum C."/>
            <person name="Hundley H."/>
            <person name="Pangilinan J."/>
            <person name="Johnson J."/>
            <person name="Barry K."/>
            <person name="LaButti K."/>
            <person name="Ng V."/>
            <person name="Ahrendt S."/>
            <person name="Min B."/>
            <person name="Choi I.G."/>
            <person name="Park H."/>
            <person name="Plett J.M."/>
            <person name="Magnuson J."/>
            <person name="Spatafora J.W."/>
            <person name="Nagy L.G."/>
            <person name="Henrissat B."/>
            <person name="Grigoriev I.V."/>
            <person name="Yang Z.L."/>
            <person name="Xu J."/>
            <person name="Martin F.M."/>
        </authorList>
    </citation>
    <scope>NUCLEOTIDE SEQUENCE</scope>
    <source>
        <strain evidence="1">ATCC 28755</strain>
    </source>
</reference>
<evidence type="ECO:0000313" key="2">
    <source>
        <dbReference type="Proteomes" id="UP000790377"/>
    </source>
</evidence>
<gene>
    <name evidence="1" type="ORF">BJ138DRAFT_1166071</name>
</gene>
<evidence type="ECO:0000313" key="1">
    <source>
        <dbReference type="EMBL" id="KAH7904727.1"/>
    </source>
</evidence>
<dbReference type="Proteomes" id="UP000790377">
    <property type="component" value="Unassembled WGS sequence"/>
</dbReference>
<keyword evidence="2" id="KW-1185">Reference proteome</keyword>
<proteinExistence type="predicted"/>
<dbReference type="EMBL" id="MU268379">
    <property type="protein sequence ID" value="KAH7904727.1"/>
    <property type="molecule type" value="Genomic_DNA"/>
</dbReference>
<protein>
    <submittedName>
        <fullName evidence="1">Uncharacterized protein</fullName>
    </submittedName>
</protein>
<sequence>MWRAGVCGWTTNYRDGNRRDRIRTLLSMASGVLDEPTALDSRAITWNCRFFIWKNQGRSLCQQLPTHVSDRPPPSLHQKNKKKNRKTRWLNLRSLHYVSDTPAKAEVCAISSSQYSPASTSLPWYVMLQYRAPVLYLTHCTPEGSLQATRHVDSDAAGLKVQRHLYPPALPTSIPPPLSVNVKSGVIDERIESRHHWQHKHRHKHKRSDAKKPITGLRIEVVSTARIGRSSAGALTRHPFFSKPILAWKGVFGMPKIR</sequence>
<organism evidence="1 2">
    <name type="scientific">Hygrophoropsis aurantiaca</name>
    <dbReference type="NCBI Taxonomy" id="72124"/>
    <lineage>
        <taxon>Eukaryota</taxon>
        <taxon>Fungi</taxon>
        <taxon>Dikarya</taxon>
        <taxon>Basidiomycota</taxon>
        <taxon>Agaricomycotina</taxon>
        <taxon>Agaricomycetes</taxon>
        <taxon>Agaricomycetidae</taxon>
        <taxon>Boletales</taxon>
        <taxon>Coniophorineae</taxon>
        <taxon>Hygrophoropsidaceae</taxon>
        <taxon>Hygrophoropsis</taxon>
    </lineage>
</organism>
<comment type="caution">
    <text evidence="1">The sequence shown here is derived from an EMBL/GenBank/DDBJ whole genome shotgun (WGS) entry which is preliminary data.</text>
</comment>
<accession>A0ACB7ZVP1</accession>
<name>A0ACB7ZVP1_9AGAM</name>